<evidence type="ECO:0000256" key="1">
    <source>
        <dbReference type="SAM" id="Phobius"/>
    </source>
</evidence>
<feature type="signal peptide" evidence="2">
    <location>
        <begin position="1"/>
        <end position="19"/>
    </location>
</feature>
<comment type="caution">
    <text evidence="3">The sequence shown here is derived from an EMBL/GenBank/DDBJ whole genome shotgun (WGS) entry which is preliminary data.</text>
</comment>
<keyword evidence="2" id="KW-0732">Signal</keyword>
<name>A0A9P4LVW4_9PEZI</name>
<protein>
    <submittedName>
        <fullName evidence="3">Uncharacterized protein</fullName>
    </submittedName>
</protein>
<dbReference type="AlphaFoldDB" id="A0A9P4LVW4"/>
<keyword evidence="1" id="KW-0472">Membrane</keyword>
<keyword evidence="4" id="KW-1185">Reference proteome</keyword>
<feature type="chain" id="PRO_5040431318" evidence="2">
    <location>
        <begin position="20"/>
        <end position="142"/>
    </location>
</feature>
<evidence type="ECO:0000313" key="3">
    <source>
        <dbReference type="EMBL" id="KAF2086417.1"/>
    </source>
</evidence>
<proteinExistence type="predicted"/>
<organism evidence="3 4">
    <name type="scientific">Saccharata proteae CBS 121410</name>
    <dbReference type="NCBI Taxonomy" id="1314787"/>
    <lineage>
        <taxon>Eukaryota</taxon>
        <taxon>Fungi</taxon>
        <taxon>Dikarya</taxon>
        <taxon>Ascomycota</taxon>
        <taxon>Pezizomycotina</taxon>
        <taxon>Dothideomycetes</taxon>
        <taxon>Dothideomycetes incertae sedis</taxon>
        <taxon>Botryosphaeriales</taxon>
        <taxon>Saccharataceae</taxon>
        <taxon>Saccharata</taxon>
    </lineage>
</organism>
<keyword evidence="1" id="KW-1133">Transmembrane helix</keyword>
<feature type="transmembrane region" description="Helical" evidence="1">
    <location>
        <begin position="53"/>
        <end position="73"/>
    </location>
</feature>
<sequence>MSVCALPLRLLVISPSACSLPPEDQGPSSSQIESRTAAPPQTLTATMVDANEVLCFTLFGGLAFICILGWLAVRYKAWLVIWPDNPDIRIRRGRNRSLYSHELSAVRARVGAPATDVADHGVVYPEPVAKGDKDKVQGDDNV</sequence>
<reference evidence="3" key="1">
    <citation type="journal article" date="2020" name="Stud. Mycol.">
        <title>101 Dothideomycetes genomes: a test case for predicting lifestyles and emergence of pathogens.</title>
        <authorList>
            <person name="Haridas S."/>
            <person name="Albert R."/>
            <person name="Binder M."/>
            <person name="Bloem J."/>
            <person name="Labutti K."/>
            <person name="Salamov A."/>
            <person name="Andreopoulos B."/>
            <person name="Baker S."/>
            <person name="Barry K."/>
            <person name="Bills G."/>
            <person name="Bluhm B."/>
            <person name="Cannon C."/>
            <person name="Castanera R."/>
            <person name="Culley D."/>
            <person name="Daum C."/>
            <person name="Ezra D."/>
            <person name="Gonzalez J."/>
            <person name="Henrissat B."/>
            <person name="Kuo A."/>
            <person name="Liang C."/>
            <person name="Lipzen A."/>
            <person name="Lutzoni F."/>
            <person name="Magnuson J."/>
            <person name="Mondo S."/>
            <person name="Nolan M."/>
            <person name="Ohm R."/>
            <person name="Pangilinan J."/>
            <person name="Park H.-J."/>
            <person name="Ramirez L."/>
            <person name="Alfaro M."/>
            <person name="Sun H."/>
            <person name="Tritt A."/>
            <person name="Yoshinaga Y."/>
            <person name="Zwiers L.-H."/>
            <person name="Turgeon B."/>
            <person name="Goodwin S."/>
            <person name="Spatafora J."/>
            <person name="Crous P."/>
            <person name="Grigoriev I."/>
        </authorList>
    </citation>
    <scope>NUCLEOTIDE SEQUENCE</scope>
    <source>
        <strain evidence="3">CBS 121410</strain>
    </source>
</reference>
<evidence type="ECO:0000313" key="4">
    <source>
        <dbReference type="Proteomes" id="UP000799776"/>
    </source>
</evidence>
<accession>A0A9P4LVW4</accession>
<dbReference type="EMBL" id="ML978724">
    <property type="protein sequence ID" value="KAF2086417.1"/>
    <property type="molecule type" value="Genomic_DNA"/>
</dbReference>
<gene>
    <name evidence="3" type="ORF">K490DRAFT_57719</name>
</gene>
<evidence type="ECO:0000256" key="2">
    <source>
        <dbReference type="SAM" id="SignalP"/>
    </source>
</evidence>
<keyword evidence="1" id="KW-0812">Transmembrane</keyword>
<dbReference type="Proteomes" id="UP000799776">
    <property type="component" value="Unassembled WGS sequence"/>
</dbReference>